<dbReference type="KEGG" id="xdo:XDD1_3838"/>
<gene>
    <name evidence="1" type="ORF">XDD1_3838</name>
</gene>
<dbReference type="EMBL" id="FO704550">
    <property type="protein sequence ID" value="CDG19523.1"/>
    <property type="molecule type" value="Genomic_DNA"/>
</dbReference>
<name>A0A068QX19_9GAMM</name>
<accession>A0A068QX19</accession>
<reference evidence="1 2" key="1">
    <citation type="submission" date="2013-07" db="EMBL/GenBank/DDBJ databases">
        <authorList>
            <person name="Genoscope - CEA"/>
        </authorList>
    </citation>
    <scope>NUCLEOTIDE SEQUENCE [LARGE SCALE GENOMIC DNA]</scope>
    <source>
        <strain evidence="2">FRM16 / DSM 17909</strain>
    </source>
</reference>
<dbReference type="Proteomes" id="UP000032721">
    <property type="component" value="Chromosome"/>
</dbReference>
<proteinExistence type="predicted"/>
<organism evidence="1 2">
    <name type="scientific">Xenorhabdus doucetiae</name>
    <dbReference type="NCBI Taxonomy" id="351671"/>
    <lineage>
        <taxon>Bacteria</taxon>
        <taxon>Pseudomonadati</taxon>
        <taxon>Pseudomonadota</taxon>
        <taxon>Gammaproteobacteria</taxon>
        <taxon>Enterobacterales</taxon>
        <taxon>Morganellaceae</taxon>
        <taxon>Xenorhabdus</taxon>
    </lineage>
</organism>
<sequence length="42" mass="5211">MTNFYTYFVQNIRWDYNALTITPFFNCYAHSSLQTTYWLYIV</sequence>
<dbReference type="AlphaFoldDB" id="A0A068QX19"/>
<dbReference type="HOGENOM" id="CLU_3259995_0_0_6"/>
<dbReference type="STRING" id="351671.XDD1_3838"/>
<evidence type="ECO:0000313" key="2">
    <source>
        <dbReference type="Proteomes" id="UP000032721"/>
    </source>
</evidence>
<evidence type="ECO:0000313" key="1">
    <source>
        <dbReference type="EMBL" id="CDG19523.1"/>
    </source>
</evidence>
<protein>
    <submittedName>
        <fullName evidence="1">Uncharacterized protein</fullName>
    </submittedName>
</protein>